<dbReference type="EMBL" id="LTAG01000087">
    <property type="protein sequence ID" value="KXO15907.1"/>
    <property type="molecule type" value="Genomic_DNA"/>
</dbReference>
<dbReference type="RefSeq" id="WP_262500393.1">
    <property type="nucleotide sequence ID" value="NZ_KQ965689.1"/>
</dbReference>
<dbReference type="Proteomes" id="UP000070093">
    <property type="component" value="Unassembled WGS sequence"/>
</dbReference>
<protein>
    <submittedName>
        <fullName evidence="2">Uncharacterized protein</fullName>
    </submittedName>
</protein>
<accession>A0A137SU78</accession>
<evidence type="ECO:0000313" key="3">
    <source>
        <dbReference type="Proteomes" id="UP000070093"/>
    </source>
</evidence>
<gene>
    <name evidence="2" type="ORF">HMPREF3202_01549</name>
</gene>
<feature type="region of interest" description="Disordered" evidence="1">
    <location>
        <begin position="1"/>
        <end position="22"/>
    </location>
</feature>
<comment type="caution">
    <text evidence="2">The sequence shown here is derived from an EMBL/GenBank/DDBJ whole genome shotgun (WGS) entry which is preliminary data.</text>
</comment>
<evidence type="ECO:0000313" key="2">
    <source>
        <dbReference type="EMBL" id="KXO15907.1"/>
    </source>
</evidence>
<dbReference type="AlphaFoldDB" id="A0A137SU78"/>
<evidence type="ECO:0000256" key="1">
    <source>
        <dbReference type="SAM" id="MobiDB-lite"/>
    </source>
</evidence>
<sequence length="42" mass="4982">MAHKLYYQGKATAARRNQRPLRRERDLTYSHFGFYAAAKIHS</sequence>
<reference evidence="2 3" key="1">
    <citation type="submission" date="2016-02" db="EMBL/GenBank/DDBJ databases">
        <authorList>
            <person name="Wen L."/>
            <person name="He K."/>
            <person name="Yang H."/>
        </authorList>
    </citation>
    <scope>NUCLEOTIDE SEQUENCE [LARGE SCALE GENOMIC DNA]</scope>
    <source>
        <strain evidence="2 3">GED7880</strain>
    </source>
</reference>
<name>A0A137SU78_9BACT</name>
<organism evidence="2 3">
    <name type="scientific">Prevotella bivia</name>
    <dbReference type="NCBI Taxonomy" id="28125"/>
    <lineage>
        <taxon>Bacteria</taxon>
        <taxon>Pseudomonadati</taxon>
        <taxon>Bacteroidota</taxon>
        <taxon>Bacteroidia</taxon>
        <taxon>Bacteroidales</taxon>
        <taxon>Prevotellaceae</taxon>
        <taxon>Prevotella</taxon>
    </lineage>
</organism>
<proteinExistence type="predicted"/>